<dbReference type="Gene3D" id="1.10.10.10">
    <property type="entry name" value="Winged helix-like DNA-binding domain superfamily/Winged helix DNA-binding domain"/>
    <property type="match status" value="1"/>
</dbReference>
<protein>
    <submittedName>
        <fullName evidence="1">Uncharacterized protein</fullName>
    </submittedName>
</protein>
<organism evidence="1 2">
    <name type="scientific">Sulfitobacter brevis</name>
    <dbReference type="NCBI Taxonomy" id="74348"/>
    <lineage>
        <taxon>Bacteria</taxon>
        <taxon>Pseudomonadati</taxon>
        <taxon>Pseudomonadota</taxon>
        <taxon>Alphaproteobacteria</taxon>
        <taxon>Rhodobacterales</taxon>
        <taxon>Roseobacteraceae</taxon>
        <taxon>Sulfitobacter</taxon>
    </lineage>
</organism>
<dbReference type="EMBL" id="FOMW01000008">
    <property type="protein sequence ID" value="SFE53666.1"/>
    <property type="molecule type" value="Genomic_DNA"/>
</dbReference>
<evidence type="ECO:0000313" key="2">
    <source>
        <dbReference type="Proteomes" id="UP000198977"/>
    </source>
</evidence>
<evidence type="ECO:0000313" key="1">
    <source>
        <dbReference type="EMBL" id="SFE53666.1"/>
    </source>
</evidence>
<name>A0A1I2BC50_9RHOB</name>
<dbReference type="InterPro" id="IPR036388">
    <property type="entry name" value="WH-like_DNA-bd_sf"/>
</dbReference>
<dbReference type="Proteomes" id="UP000198977">
    <property type="component" value="Unassembled WGS sequence"/>
</dbReference>
<proteinExistence type="predicted"/>
<keyword evidence="2" id="KW-1185">Reference proteome</keyword>
<gene>
    <name evidence="1" type="ORF">SAMN04488523_10858</name>
</gene>
<accession>A0A1I2BC50</accession>
<sequence length="93" mass="10296">MSDPAVGIFWNVSVKLLETINLSRDDGYDKKQNGKYSPEVRAPAVRMVFEHQGSYGNASGRDCGYCTQDWLRLASNRRSAASGIPTTTPSLKR</sequence>
<dbReference type="AlphaFoldDB" id="A0A1I2BC50"/>
<reference evidence="1 2" key="1">
    <citation type="submission" date="2016-10" db="EMBL/GenBank/DDBJ databases">
        <authorList>
            <person name="de Groot N.N."/>
        </authorList>
    </citation>
    <scope>NUCLEOTIDE SEQUENCE [LARGE SCALE GENOMIC DNA]</scope>
    <source>
        <strain evidence="1 2">DSM 11443</strain>
    </source>
</reference>